<dbReference type="VEuPathDB" id="FungiDB:RhiirFUN_013753"/>
<dbReference type="InterPro" id="IPR041698">
    <property type="entry name" value="Methyltransf_25"/>
</dbReference>
<dbReference type="PANTHER" id="PTHR43591:SF24">
    <property type="entry name" value="2-METHOXY-6-POLYPRENYL-1,4-BENZOQUINOL METHYLASE, MITOCHONDRIAL"/>
    <property type="match status" value="1"/>
</dbReference>
<dbReference type="VEuPathDB" id="FungiDB:RhiirA1_541431"/>
<dbReference type="Pfam" id="PF13649">
    <property type="entry name" value="Methyltransf_25"/>
    <property type="match status" value="1"/>
</dbReference>
<keyword evidence="3" id="KW-1185">Reference proteome</keyword>
<dbReference type="InterPro" id="IPR029063">
    <property type="entry name" value="SAM-dependent_MTases_sf"/>
</dbReference>
<evidence type="ECO:0000313" key="2">
    <source>
        <dbReference type="EMBL" id="PKY52427.1"/>
    </source>
</evidence>
<keyword evidence="2" id="KW-0808">Transferase</keyword>
<dbReference type="Proteomes" id="UP000234323">
    <property type="component" value="Unassembled WGS sequence"/>
</dbReference>
<accession>A0A2I1H0P0</accession>
<dbReference type="PANTHER" id="PTHR43591">
    <property type="entry name" value="METHYLTRANSFERASE"/>
    <property type="match status" value="1"/>
</dbReference>
<organism evidence="2 3">
    <name type="scientific">Rhizophagus irregularis</name>
    <dbReference type="NCBI Taxonomy" id="588596"/>
    <lineage>
        <taxon>Eukaryota</taxon>
        <taxon>Fungi</taxon>
        <taxon>Fungi incertae sedis</taxon>
        <taxon>Mucoromycota</taxon>
        <taxon>Glomeromycotina</taxon>
        <taxon>Glomeromycetes</taxon>
        <taxon>Glomerales</taxon>
        <taxon>Glomeraceae</taxon>
        <taxon>Rhizophagus</taxon>
    </lineage>
</organism>
<dbReference type="SUPFAM" id="SSF53335">
    <property type="entry name" value="S-adenosyl-L-methionine-dependent methyltransferases"/>
    <property type="match status" value="1"/>
</dbReference>
<dbReference type="GO" id="GO:0032259">
    <property type="term" value="P:methylation"/>
    <property type="evidence" value="ECO:0007669"/>
    <property type="project" value="UniProtKB-KW"/>
</dbReference>
<reference evidence="2 3" key="1">
    <citation type="submission" date="2015-10" db="EMBL/GenBank/DDBJ databases">
        <title>Genome analyses suggest a sexual origin of heterokaryosis in a supposedly ancient asexual fungus.</title>
        <authorList>
            <person name="Ropars J."/>
            <person name="Sedzielewska K."/>
            <person name="Noel J."/>
            <person name="Charron P."/>
            <person name="Farinelli L."/>
            <person name="Marton T."/>
            <person name="Kruger M."/>
            <person name="Pelin A."/>
            <person name="Brachmann A."/>
            <person name="Corradi N."/>
        </authorList>
    </citation>
    <scope>NUCLEOTIDE SEQUENCE [LARGE SCALE GENOMIC DNA]</scope>
    <source>
        <strain evidence="2 3">A4</strain>
    </source>
</reference>
<dbReference type="VEuPathDB" id="FungiDB:FUN_015766"/>
<dbReference type="Gene3D" id="3.40.50.150">
    <property type="entry name" value="Vaccinia Virus protein VP39"/>
    <property type="match status" value="1"/>
</dbReference>
<dbReference type="CDD" id="cd02440">
    <property type="entry name" value="AdoMet_MTases"/>
    <property type="match status" value="1"/>
</dbReference>
<protein>
    <submittedName>
        <fullName evidence="2">S-adenosyl-L-methionine-dependent methyltransferase</fullName>
    </submittedName>
</protein>
<dbReference type="AlphaFoldDB" id="A0A2I1H0P0"/>
<gene>
    <name evidence="2" type="ORF">RhiirA4_447250</name>
</gene>
<feature type="domain" description="Methyltransferase" evidence="1">
    <location>
        <begin position="79"/>
        <end position="170"/>
    </location>
</feature>
<dbReference type="GO" id="GO:0008168">
    <property type="term" value="F:methyltransferase activity"/>
    <property type="evidence" value="ECO:0007669"/>
    <property type="project" value="UniProtKB-KW"/>
</dbReference>
<evidence type="ECO:0000313" key="3">
    <source>
        <dbReference type="Proteomes" id="UP000234323"/>
    </source>
</evidence>
<proteinExistence type="predicted"/>
<comment type="caution">
    <text evidence="2">The sequence shown here is derived from an EMBL/GenBank/DDBJ whole genome shotgun (WGS) entry which is preliminary data.</text>
</comment>
<name>A0A2I1H0P0_9GLOM</name>
<sequence length="304" mass="35471">MGNIKSHLKHKRPSIKKIPEFDHIESDQERNEKLIDYYLSTSIDSIDRLHIYHFLRAYIFQSSFSSPVEDKLIEGGCKVLDVGCGAATWLLDLSNKYENSYFYGVDIKPIYPQEIKPNNLEFIEADVTNRLSFHDNEFDFTHLENMSFVFTPDQWDFILSELVRVTKPGGYIEISDRRNGYIGEGPIFRKLTDAIWSTYSKRNIDVKLVYKLDSKFELQPNIGKVHRIEKDLIIGPNGDKIGLVFQDLTFSYHKSELSIKVLSEEMGISEEEYKNMVENLVEEFKQTSTESVHVRFWTQKQLSE</sequence>
<evidence type="ECO:0000259" key="1">
    <source>
        <dbReference type="Pfam" id="PF13649"/>
    </source>
</evidence>
<dbReference type="OrthoDB" id="2013972at2759"/>
<dbReference type="EMBL" id="LLXI01001203">
    <property type="protein sequence ID" value="PKY52427.1"/>
    <property type="molecule type" value="Genomic_DNA"/>
</dbReference>
<keyword evidence="2" id="KW-0489">Methyltransferase</keyword>